<dbReference type="PANTHER" id="PTHR30570">
    <property type="entry name" value="PERIPLASMIC PHOSPHATE BINDING COMPONENT OF PHOSPHATE ABC TRANSPORTER"/>
    <property type="match status" value="1"/>
</dbReference>
<feature type="signal peptide" evidence="2">
    <location>
        <begin position="1"/>
        <end position="31"/>
    </location>
</feature>
<evidence type="ECO:0000256" key="2">
    <source>
        <dbReference type="SAM" id="SignalP"/>
    </source>
</evidence>
<accession>A0A4R3URL6</accession>
<evidence type="ECO:0000313" key="5">
    <source>
        <dbReference type="Proteomes" id="UP000295110"/>
    </source>
</evidence>
<dbReference type="EMBL" id="SMBU01000021">
    <property type="protein sequence ID" value="TCU92654.1"/>
    <property type="molecule type" value="Genomic_DNA"/>
</dbReference>
<sequence length="370" mass="40497">MPMNHRPKPGPATIAAGAGALALGLCSFAWATPTPLPQYTPEAKVSGVIRNHGFGLGGVLKEWEQAFQKHHPGVTFEDKLPTSDAAIPALVTGVTDLAPDGGEATLTENLAFFEVYGYPPTEITVASGAFDVDGKSNGPVIFVHKDNPIASLSLKQLDGIFGAARSAGMRGFKWTPSDGRGAELDIRTWGQLGLKGEWADKPIQTYGHAPSGTTRFFQWKVLGNGDKWNPNYREYVETGSKMIADEDRTEQRLGLQSMLRKELSHDRYGIAWTVMPQAKGVAGVKAIALSPSEGAAPVAPSKESFQERRYPLVRSIYIFLNRKPGTPLEPRLREFLRFVLSREGQQIVERNGSYLPLPAEMVQQQRQKLD</sequence>
<dbReference type="InterPro" id="IPR050811">
    <property type="entry name" value="Phosphate_ABC_transporter"/>
</dbReference>
<keyword evidence="1 2" id="KW-0732">Signal</keyword>
<reference evidence="4 5" key="1">
    <citation type="submission" date="2019-03" db="EMBL/GenBank/DDBJ databases">
        <title>Genomic Encyclopedia of Type Strains, Phase IV (KMG-IV): sequencing the most valuable type-strain genomes for metagenomic binning, comparative biology and taxonomic classification.</title>
        <authorList>
            <person name="Goeker M."/>
        </authorList>
    </citation>
    <scope>NUCLEOTIDE SEQUENCE [LARGE SCALE GENOMIC DNA]</scope>
    <source>
        <strain evidence="4 5">DSM 654</strain>
    </source>
</reference>
<dbReference type="SUPFAM" id="SSF53850">
    <property type="entry name" value="Periplasmic binding protein-like II"/>
    <property type="match status" value="1"/>
</dbReference>
<dbReference type="Gene3D" id="3.40.190.10">
    <property type="entry name" value="Periplasmic binding protein-like II"/>
    <property type="match status" value="2"/>
</dbReference>
<dbReference type="PANTHER" id="PTHR30570:SF6">
    <property type="entry name" value="PHOSPHATE-BINDING PROTEIN PSTS"/>
    <property type="match status" value="1"/>
</dbReference>
<organism evidence="4 5">
    <name type="scientific">Roseateles saccharophilus</name>
    <name type="common">Pseudomonas saccharophila</name>
    <dbReference type="NCBI Taxonomy" id="304"/>
    <lineage>
        <taxon>Bacteria</taxon>
        <taxon>Pseudomonadati</taxon>
        <taxon>Pseudomonadota</taxon>
        <taxon>Betaproteobacteria</taxon>
        <taxon>Burkholderiales</taxon>
        <taxon>Sphaerotilaceae</taxon>
        <taxon>Roseateles</taxon>
    </lineage>
</organism>
<dbReference type="AlphaFoldDB" id="A0A4R3URL6"/>
<evidence type="ECO:0000313" key="4">
    <source>
        <dbReference type="EMBL" id="TCU92654.1"/>
    </source>
</evidence>
<comment type="caution">
    <text evidence="4">The sequence shown here is derived from an EMBL/GenBank/DDBJ whole genome shotgun (WGS) entry which is preliminary data.</text>
</comment>
<proteinExistence type="predicted"/>
<keyword evidence="5" id="KW-1185">Reference proteome</keyword>
<dbReference type="Pfam" id="PF12849">
    <property type="entry name" value="PBP_like_2"/>
    <property type="match status" value="1"/>
</dbReference>
<dbReference type="Proteomes" id="UP000295110">
    <property type="component" value="Unassembled WGS sequence"/>
</dbReference>
<dbReference type="InterPro" id="IPR024370">
    <property type="entry name" value="PBP_domain"/>
</dbReference>
<feature type="chain" id="PRO_5020478516" evidence="2">
    <location>
        <begin position="32"/>
        <end position="370"/>
    </location>
</feature>
<evidence type="ECO:0000256" key="1">
    <source>
        <dbReference type="ARBA" id="ARBA00022729"/>
    </source>
</evidence>
<name>A0A4R3URL6_ROSSA</name>
<gene>
    <name evidence="4" type="ORF">EV671_102127</name>
</gene>
<protein>
    <submittedName>
        <fullName evidence="4">Phosphate transport system substrate-binding protein</fullName>
    </submittedName>
</protein>
<feature type="domain" description="PBP" evidence="3">
    <location>
        <begin position="59"/>
        <end position="343"/>
    </location>
</feature>
<evidence type="ECO:0000259" key="3">
    <source>
        <dbReference type="Pfam" id="PF12849"/>
    </source>
</evidence>